<feature type="binding site" evidence="19">
    <location>
        <position position="201"/>
    </location>
    <ligand>
        <name>Zn(2+)</name>
        <dbReference type="ChEBI" id="CHEBI:29105"/>
    </ligand>
</feature>
<dbReference type="GO" id="GO:0005829">
    <property type="term" value="C:cytosol"/>
    <property type="evidence" value="ECO:0007669"/>
    <property type="project" value="TreeGrafter"/>
</dbReference>
<comment type="catalytic activity">
    <reaction evidence="1">
        <text>(6S)-5-methyl-5,6,7,8-tetrahydrofolate + L-homocysteine = (6S)-5,6,7,8-tetrahydrofolate + L-methionine</text>
        <dbReference type="Rhea" id="RHEA:11172"/>
        <dbReference type="ChEBI" id="CHEBI:18608"/>
        <dbReference type="ChEBI" id="CHEBI:57453"/>
        <dbReference type="ChEBI" id="CHEBI:57844"/>
        <dbReference type="ChEBI" id="CHEBI:58199"/>
        <dbReference type="EC" id="2.1.1.13"/>
    </reaction>
</comment>
<gene>
    <name evidence="24" type="ORF">SAMN02745973_01231</name>
</gene>
<dbReference type="PROSITE" id="PS50972">
    <property type="entry name" value="PTERIN_BINDING"/>
    <property type="match status" value="1"/>
</dbReference>
<dbReference type="SUPFAM" id="SSF51717">
    <property type="entry name" value="Dihydropteroate synthetase-like"/>
    <property type="match status" value="1"/>
</dbReference>
<dbReference type="InterPro" id="IPR000489">
    <property type="entry name" value="Pterin-binding_dom"/>
</dbReference>
<dbReference type="EC" id="2.1.1.13" evidence="6"/>
<keyword evidence="16" id="KW-0170">Cobalt</keyword>
<dbReference type="Pfam" id="PF02607">
    <property type="entry name" value="B12-binding_2"/>
    <property type="match status" value="1"/>
</dbReference>
<evidence type="ECO:0000259" key="21">
    <source>
        <dbReference type="PROSITE" id="PS50972"/>
    </source>
</evidence>
<keyword evidence="9" id="KW-0028">Amino-acid biosynthesis</keyword>
<evidence type="ECO:0000256" key="17">
    <source>
        <dbReference type="ARBA" id="ARBA00025552"/>
    </source>
</evidence>
<evidence type="ECO:0000256" key="9">
    <source>
        <dbReference type="ARBA" id="ARBA00022605"/>
    </source>
</evidence>
<sequence>MNAFKEIENKILIFDGAMGTMLQQEGLGAGELPEVYNIEHPEIIQKIHESYIKAGAQIITTNTFQASELKLEHCSYSVEQIIEAAVKIARKAKAPFVALDIGPLGKMMKPLGELSFEEAYQFFKRQVEAGTKAGVDFILLETFSDLYEAKAAILAAKENSNLPIFCTMTFQQDGRTFLGTNPLTAVSVLQGLGVDVLGMNCSLGPEEMISFLPDFLRYAKVPVMVQSNAGLPQMEKGQTLFPVTPKTFGHYAEKMAKLGVQILGGCCGTTPEHIYQIKQRIGNRTPISRKVERMTCACSSNQTVILDDKTTVIGERINPTGKKRLKEALRNHQFDILLKEAIYQVNAGAQILDVNVGLPEIDEKEILPKITCDIQEVVDVPLQIDSADIKALEATVRVYNGKPIINSVNGKEESMKAVFPIAKKYGAALICLTLDENGIPKTAQGRLQIAEKMMKRAIEYGIPKEDLIVDCLVMTASAQQSIVKETLKAVNLVKTKLGVKTTLGISNISFGLPNRELLNQTFLAAALGSGLDAPILDPLSQQMMDTIHSFRVLNNEDREAQKYITTYQTLSKEGEKEKNHSKDIQTLIVNGMKVEVEREVEELLKKKDGEKIIQEFFIPALDKVGKKYELGEFFLPQLLRSAEAVKQGLDVIKARSIKETIKEREGKILLATVKGDIHDIGKNIAKMLLENYGFTVIDMGKDVEPKAIVERVKKEKIELVGLSALMTTTVKNMERTIQALKKEAPYCKVMVGGAVLTLEYAKMVGADYYAADGQAGIRIAKEVFTPLNSKVN</sequence>
<evidence type="ECO:0000256" key="2">
    <source>
        <dbReference type="ARBA" id="ARBA00001947"/>
    </source>
</evidence>
<evidence type="ECO:0000259" key="23">
    <source>
        <dbReference type="PROSITE" id="PS51337"/>
    </source>
</evidence>
<evidence type="ECO:0000256" key="3">
    <source>
        <dbReference type="ARBA" id="ARBA00001956"/>
    </source>
</evidence>
<comment type="similarity">
    <text evidence="5">Belongs to the vitamin-B12 dependent methionine synthase family.</text>
</comment>
<evidence type="ECO:0000256" key="14">
    <source>
        <dbReference type="ARBA" id="ARBA00022833"/>
    </source>
</evidence>
<dbReference type="NCBIfam" id="NF005719">
    <property type="entry name" value="PRK07535.1"/>
    <property type="match status" value="1"/>
</dbReference>
<keyword evidence="15" id="KW-0486">Methionine biosynthesis</keyword>
<dbReference type="PROSITE" id="PS51332">
    <property type="entry name" value="B12_BINDING"/>
    <property type="match status" value="1"/>
</dbReference>
<keyword evidence="10" id="KW-0846">Cobalamin</keyword>
<evidence type="ECO:0000256" key="7">
    <source>
        <dbReference type="ARBA" id="ARBA00013998"/>
    </source>
</evidence>
<comment type="function">
    <text evidence="17">Catalyzes the transfer of a methyl group from methyl-cobalamin to homocysteine, yielding enzyme-bound cob(I)alamin and methionine. Subsequently, remethylates the cofactor using methyltetrahydrofolate.</text>
</comment>
<dbReference type="InterPro" id="IPR003759">
    <property type="entry name" value="Cbl-bd_cap"/>
</dbReference>
<evidence type="ECO:0000256" key="5">
    <source>
        <dbReference type="ARBA" id="ARBA00010398"/>
    </source>
</evidence>
<dbReference type="SMART" id="SM01018">
    <property type="entry name" value="B12-binding_2"/>
    <property type="match status" value="1"/>
</dbReference>
<keyword evidence="13 19" id="KW-0479">Metal-binding</keyword>
<evidence type="ECO:0000259" key="22">
    <source>
        <dbReference type="PROSITE" id="PS51332"/>
    </source>
</evidence>
<feature type="binding site" evidence="19">
    <location>
        <position position="266"/>
    </location>
    <ligand>
        <name>Zn(2+)</name>
        <dbReference type="ChEBI" id="CHEBI:29105"/>
    </ligand>
</feature>
<accession>A0A1T4M8K6</accession>
<dbReference type="InterPro" id="IPR006158">
    <property type="entry name" value="Cobalamin-bd"/>
</dbReference>
<dbReference type="GO" id="GO:0046653">
    <property type="term" value="P:tetrahydrofolate metabolic process"/>
    <property type="evidence" value="ECO:0007669"/>
    <property type="project" value="TreeGrafter"/>
</dbReference>
<dbReference type="GO" id="GO:0008705">
    <property type="term" value="F:methionine synthase activity"/>
    <property type="evidence" value="ECO:0007669"/>
    <property type="project" value="UniProtKB-EC"/>
</dbReference>
<evidence type="ECO:0000256" key="15">
    <source>
        <dbReference type="ARBA" id="ARBA00023167"/>
    </source>
</evidence>
<evidence type="ECO:0000256" key="12">
    <source>
        <dbReference type="ARBA" id="ARBA00022691"/>
    </source>
</evidence>
<evidence type="ECO:0000256" key="19">
    <source>
        <dbReference type="PROSITE-ProRule" id="PRU00333"/>
    </source>
</evidence>
<evidence type="ECO:0000256" key="10">
    <source>
        <dbReference type="ARBA" id="ARBA00022628"/>
    </source>
</evidence>
<evidence type="ECO:0000256" key="1">
    <source>
        <dbReference type="ARBA" id="ARBA00001700"/>
    </source>
</evidence>
<reference evidence="24 25" key="1">
    <citation type="submission" date="2017-02" db="EMBL/GenBank/DDBJ databases">
        <authorList>
            <person name="Peterson S.W."/>
        </authorList>
    </citation>
    <scope>NUCLEOTIDE SEQUENCE [LARGE SCALE GENOMIC DNA]</scope>
    <source>
        <strain evidence="24 25">DSM 15102</strain>
    </source>
</reference>
<dbReference type="AlphaFoldDB" id="A0A1T4M8K6"/>
<dbReference type="SUPFAM" id="SSF82282">
    <property type="entry name" value="Homocysteine S-methyltransferase"/>
    <property type="match status" value="1"/>
</dbReference>
<dbReference type="EMBL" id="FUWV01000006">
    <property type="protein sequence ID" value="SJZ63034.1"/>
    <property type="molecule type" value="Genomic_DNA"/>
</dbReference>
<keyword evidence="25" id="KW-1185">Reference proteome</keyword>
<dbReference type="Proteomes" id="UP000196365">
    <property type="component" value="Unassembled WGS sequence"/>
</dbReference>
<dbReference type="Gene3D" id="3.40.50.280">
    <property type="entry name" value="Cobalamin-binding domain"/>
    <property type="match status" value="1"/>
</dbReference>
<evidence type="ECO:0000256" key="16">
    <source>
        <dbReference type="ARBA" id="ARBA00023285"/>
    </source>
</evidence>
<dbReference type="InterPro" id="IPR003726">
    <property type="entry name" value="HCY_dom"/>
</dbReference>
<evidence type="ECO:0000256" key="4">
    <source>
        <dbReference type="ARBA" id="ARBA00005178"/>
    </source>
</evidence>
<comment type="cofactor">
    <cofactor evidence="3">
        <name>methylcob(III)alamin</name>
        <dbReference type="ChEBI" id="CHEBI:28115"/>
    </cofactor>
</comment>
<keyword evidence="11 19" id="KW-0808">Transferase</keyword>
<evidence type="ECO:0000256" key="6">
    <source>
        <dbReference type="ARBA" id="ARBA00012032"/>
    </source>
</evidence>
<evidence type="ECO:0000256" key="11">
    <source>
        <dbReference type="ARBA" id="ARBA00022679"/>
    </source>
</evidence>
<organism evidence="24 25">
    <name type="scientific">Garciella nitratireducens DSM 15102</name>
    <dbReference type="NCBI Taxonomy" id="1121911"/>
    <lineage>
        <taxon>Bacteria</taxon>
        <taxon>Bacillati</taxon>
        <taxon>Bacillota</taxon>
        <taxon>Clostridia</taxon>
        <taxon>Eubacteriales</taxon>
        <taxon>Eubacteriaceae</taxon>
        <taxon>Garciella</taxon>
    </lineage>
</organism>
<dbReference type="Gene3D" id="3.20.20.330">
    <property type="entry name" value="Homocysteine-binding-like domain"/>
    <property type="match status" value="1"/>
</dbReference>
<dbReference type="InterPro" id="IPR036724">
    <property type="entry name" value="Cobalamin-bd_sf"/>
</dbReference>
<dbReference type="InterPro" id="IPR036594">
    <property type="entry name" value="Meth_synthase_dom"/>
</dbReference>
<dbReference type="GO" id="GO:0032259">
    <property type="term" value="P:methylation"/>
    <property type="evidence" value="ECO:0007669"/>
    <property type="project" value="UniProtKB-KW"/>
</dbReference>
<dbReference type="PROSITE" id="PS50970">
    <property type="entry name" value="HCY"/>
    <property type="match status" value="1"/>
</dbReference>
<name>A0A1T4M8K6_9FIRM</name>
<dbReference type="InterPro" id="IPR011005">
    <property type="entry name" value="Dihydropteroate_synth-like_sf"/>
</dbReference>
<proteinExistence type="inferred from homology"/>
<dbReference type="Pfam" id="PF02574">
    <property type="entry name" value="S-methyl_trans"/>
    <property type="match status" value="1"/>
</dbReference>
<keyword evidence="12" id="KW-0949">S-adenosyl-L-methionine</keyword>
<feature type="domain" description="Hcy-binding" evidence="20">
    <location>
        <begin position="1"/>
        <end position="281"/>
    </location>
</feature>
<dbReference type="InterPro" id="IPR036589">
    <property type="entry name" value="HCY_dom_sf"/>
</dbReference>
<dbReference type="PANTHER" id="PTHR45833:SF1">
    <property type="entry name" value="METHIONINE SYNTHASE"/>
    <property type="match status" value="1"/>
</dbReference>
<comment type="cofactor">
    <cofactor evidence="2 19">
        <name>Zn(2+)</name>
        <dbReference type="ChEBI" id="CHEBI:29105"/>
    </cofactor>
</comment>
<dbReference type="PIRSF" id="PIRSF037472">
    <property type="entry name" value="DHPS_mtfrase"/>
    <property type="match status" value="1"/>
</dbReference>
<evidence type="ECO:0000256" key="8">
    <source>
        <dbReference type="ARBA" id="ARBA00022603"/>
    </source>
</evidence>
<dbReference type="InterPro" id="IPR050554">
    <property type="entry name" value="Met_Synthase/Corrinoid"/>
</dbReference>
<dbReference type="RefSeq" id="WP_278319707.1">
    <property type="nucleotide sequence ID" value="NZ_FUWV01000006.1"/>
</dbReference>
<dbReference type="Pfam" id="PF02310">
    <property type="entry name" value="B12-binding"/>
    <property type="match status" value="1"/>
</dbReference>
<dbReference type="GO" id="GO:0031419">
    <property type="term" value="F:cobalamin binding"/>
    <property type="evidence" value="ECO:0007669"/>
    <property type="project" value="UniProtKB-KW"/>
</dbReference>
<evidence type="ECO:0000313" key="24">
    <source>
        <dbReference type="EMBL" id="SJZ63034.1"/>
    </source>
</evidence>
<evidence type="ECO:0000256" key="13">
    <source>
        <dbReference type="ARBA" id="ARBA00022723"/>
    </source>
</evidence>
<evidence type="ECO:0000259" key="20">
    <source>
        <dbReference type="PROSITE" id="PS50970"/>
    </source>
</evidence>
<feature type="domain" description="B12-binding" evidence="22">
    <location>
        <begin position="665"/>
        <end position="792"/>
    </location>
</feature>
<evidence type="ECO:0000256" key="18">
    <source>
        <dbReference type="ARBA" id="ARBA00031040"/>
    </source>
</evidence>
<keyword evidence="14 19" id="KW-0862">Zinc</keyword>
<comment type="pathway">
    <text evidence="4">Amino-acid biosynthesis; L-methionine biosynthesis via de novo pathway; L-methionine from L-homocysteine (MetH route): step 1/1.</text>
</comment>
<feature type="domain" description="Pterin-binding" evidence="21">
    <location>
        <begin position="310"/>
        <end position="554"/>
    </location>
</feature>
<feature type="domain" description="B12-binding N-terminal" evidence="23">
    <location>
        <begin position="571"/>
        <end position="664"/>
    </location>
</feature>
<protein>
    <recommendedName>
        <fullName evidence="7">Methionine synthase</fullName>
        <ecNumber evidence="6">2.1.1.13</ecNumber>
    </recommendedName>
    <alternativeName>
        <fullName evidence="18">5-methyltetrahydrofolate--homocysteine methyltransferase</fullName>
    </alternativeName>
</protein>
<dbReference type="GO" id="GO:0050667">
    <property type="term" value="P:homocysteine metabolic process"/>
    <property type="evidence" value="ECO:0007669"/>
    <property type="project" value="TreeGrafter"/>
</dbReference>
<dbReference type="SUPFAM" id="SSF47644">
    <property type="entry name" value="Methionine synthase domain"/>
    <property type="match status" value="1"/>
</dbReference>
<dbReference type="Gene3D" id="1.10.1240.10">
    <property type="entry name" value="Methionine synthase domain"/>
    <property type="match status" value="1"/>
</dbReference>
<dbReference type="PROSITE" id="PS51337">
    <property type="entry name" value="B12_BINDING_NTER"/>
    <property type="match status" value="1"/>
</dbReference>
<dbReference type="Gene3D" id="3.20.20.20">
    <property type="entry name" value="Dihydropteroate synthase-like"/>
    <property type="match status" value="1"/>
</dbReference>
<dbReference type="Pfam" id="PF00809">
    <property type="entry name" value="Pterin_bind"/>
    <property type="match status" value="1"/>
</dbReference>
<dbReference type="GO" id="GO:0046872">
    <property type="term" value="F:metal ion binding"/>
    <property type="evidence" value="ECO:0007669"/>
    <property type="project" value="UniProtKB-KW"/>
</dbReference>
<dbReference type="SUPFAM" id="SSF52242">
    <property type="entry name" value="Cobalamin (vitamin B12)-binding domain"/>
    <property type="match status" value="1"/>
</dbReference>
<dbReference type="InterPro" id="IPR017215">
    <property type="entry name" value="MetH_bac"/>
</dbReference>
<evidence type="ECO:0000313" key="25">
    <source>
        <dbReference type="Proteomes" id="UP000196365"/>
    </source>
</evidence>
<dbReference type="UniPathway" id="UPA00051">
    <property type="reaction ID" value="UER00081"/>
</dbReference>
<feature type="binding site" evidence="19">
    <location>
        <position position="267"/>
    </location>
    <ligand>
        <name>Zn(2+)</name>
        <dbReference type="ChEBI" id="CHEBI:29105"/>
    </ligand>
</feature>
<keyword evidence="8 19" id="KW-0489">Methyltransferase</keyword>
<dbReference type="PANTHER" id="PTHR45833">
    <property type="entry name" value="METHIONINE SYNTHASE"/>
    <property type="match status" value="1"/>
</dbReference>